<sequence>MTLSFAVAQTCPLDGPRTFSSEQRHAHDFDVFASIAQNLATISKAAEDAHANGSDLVIFPEYYTQGSLDAIRLDIAIAGTIVELEDVSASSQPNLSPFPTSDNEQQEQKTSRDAWAQHVARMYPETFNSTHPSSTTHQRSNDEKDLPHDESTATPEATSRNLLNVAYFIQGGTGEVIGRYVKKNLWISERQRVSPPGVRRTCPQTLAKQGVDLIIAPTYWLATDSQPSSKAYDPPEDYEYQLLQALCYSRAFETETVLAMCNAGGDDARGLMGGSGVWMPFKGKLHGEEYASKTTSLCFYDLDLSLLAVARNTYKIREDWKTLPLERQA</sequence>
<comment type="caution">
    <text evidence="1">The sequence shown here is derived from an EMBL/GenBank/DDBJ whole genome shotgun (WGS) entry which is preliminary data.</text>
</comment>
<proteinExistence type="predicted"/>
<accession>A0ACC2W3F9</accession>
<dbReference type="EMBL" id="JASBWR010000031">
    <property type="protein sequence ID" value="KAJ9105988.1"/>
    <property type="molecule type" value="Genomic_DNA"/>
</dbReference>
<evidence type="ECO:0000313" key="1">
    <source>
        <dbReference type="EMBL" id="KAJ9105988.1"/>
    </source>
</evidence>
<keyword evidence="2" id="KW-1185">Reference proteome</keyword>
<organism evidence="1 2">
    <name type="scientific">Naganishia cerealis</name>
    <dbReference type="NCBI Taxonomy" id="610337"/>
    <lineage>
        <taxon>Eukaryota</taxon>
        <taxon>Fungi</taxon>
        <taxon>Dikarya</taxon>
        <taxon>Basidiomycota</taxon>
        <taxon>Agaricomycotina</taxon>
        <taxon>Tremellomycetes</taxon>
        <taxon>Filobasidiales</taxon>
        <taxon>Filobasidiaceae</taxon>
        <taxon>Naganishia</taxon>
    </lineage>
</organism>
<evidence type="ECO:0000313" key="2">
    <source>
        <dbReference type="Proteomes" id="UP001241377"/>
    </source>
</evidence>
<name>A0ACC2W3F9_9TREE</name>
<protein>
    <submittedName>
        <fullName evidence="1">Uncharacterized protein</fullName>
    </submittedName>
</protein>
<dbReference type="Proteomes" id="UP001241377">
    <property type="component" value="Unassembled WGS sequence"/>
</dbReference>
<gene>
    <name evidence="1" type="ORF">QFC19_003323</name>
</gene>
<reference evidence="1" key="1">
    <citation type="submission" date="2023-04" db="EMBL/GenBank/DDBJ databases">
        <title>Draft Genome sequencing of Naganishia species isolated from polar environments using Oxford Nanopore Technology.</title>
        <authorList>
            <person name="Leo P."/>
            <person name="Venkateswaran K."/>
        </authorList>
    </citation>
    <scope>NUCLEOTIDE SEQUENCE</scope>
    <source>
        <strain evidence="1">MNA-CCFEE 5261</strain>
    </source>
</reference>